<sequence length="37" mass="4379">MQRKRYTLEFKEQILKEVREVGNAAQVARRHGIVPKV</sequence>
<accession>A0A1M6VYM1</accession>
<dbReference type="Proteomes" id="UP000184016">
    <property type="component" value="Unassembled WGS sequence"/>
</dbReference>
<dbReference type="SUPFAM" id="SSF46689">
    <property type="entry name" value="Homeodomain-like"/>
    <property type="match status" value="1"/>
</dbReference>
<organism evidence="1 2">
    <name type="scientific">Alicyclobacillus tolerans</name>
    <dbReference type="NCBI Taxonomy" id="90970"/>
    <lineage>
        <taxon>Bacteria</taxon>
        <taxon>Bacillati</taxon>
        <taxon>Bacillota</taxon>
        <taxon>Bacilli</taxon>
        <taxon>Bacillales</taxon>
        <taxon>Alicyclobacillaceae</taxon>
        <taxon>Alicyclobacillus</taxon>
    </lineage>
</organism>
<dbReference type="InterPro" id="IPR002514">
    <property type="entry name" value="Transposase_8"/>
</dbReference>
<dbReference type="GO" id="GO:0004803">
    <property type="term" value="F:transposase activity"/>
    <property type="evidence" value="ECO:0007669"/>
    <property type="project" value="InterPro"/>
</dbReference>
<proteinExistence type="predicted"/>
<feature type="non-terminal residue" evidence="1">
    <location>
        <position position="37"/>
    </location>
</feature>
<evidence type="ECO:0000313" key="1">
    <source>
        <dbReference type="EMBL" id="SHK86533.1"/>
    </source>
</evidence>
<dbReference type="Pfam" id="PF01527">
    <property type="entry name" value="HTH_Tnp_1"/>
    <property type="match status" value="1"/>
</dbReference>
<reference evidence="2" key="1">
    <citation type="submission" date="2016-11" db="EMBL/GenBank/DDBJ databases">
        <authorList>
            <person name="Varghese N."/>
            <person name="Submissions S."/>
        </authorList>
    </citation>
    <scope>NUCLEOTIDE SEQUENCE [LARGE SCALE GENOMIC DNA]</scope>
    <source>
        <strain evidence="2">USBA-503</strain>
    </source>
</reference>
<dbReference type="InterPro" id="IPR009057">
    <property type="entry name" value="Homeodomain-like_sf"/>
</dbReference>
<dbReference type="RefSeq" id="WP_165612019.1">
    <property type="nucleotide sequence ID" value="NZ_FRAF01000025.1"/>
</dbReference>
<gene>
    <name evidence="1" type="ORF">SAMN05443507_1251</name>
</gene>
<dbReference type="EMBL" id="FRAF01000025">
    <property type="protein sequence ID" value="SHK86533.1"/>
    <property type="molecule type" value="Genomic_DNA"/>
</dbReference>
<keyword evidence="2" id="KW-1185">Reference proteome</keyword>
<dbReference type="GO" id="GO:0006313">
    <property type="term" value="P:DNA transposition"/>
    <property type="evidence" value="ECO:0007669"/>
    <property type="project" value="InterPro"/>
</dbReference>
<evidence type="ECO:0000313" key="2">
    <source>
        <dbReference type="Proteomes" id="UP000184016"/>
    </source>
</evidence>
<name>A0A1M6VYM1_9BACL</name>
<dbReference type="AlphaFoldDB" id="A0A1M6VYM1"/>
<protein>
    <submittedName>
        <fullName evidence="1">Transposase</fullName>
    </submittedName>
</protein>
<dbReference type="GO" id="GO:0003677">
    <property type="term" value="F:DNA binding"/>
    <property type="evidence" value="ECO:0007669"/>
    <property type="project" value="InterPro"/>
</dbReference>